<dbReference type="GO" id="GO:0005524">
    <property type="term" value="F:ATP binding"/>
    <property type="evidence" value="ECO:0007669"/>
    <property type="project" value="UniProtKB-UniRule"/>
</dbReference>
<dbReference type="HAMAP" id="MF_01488">
    <property type="entry name" value="RecD2"/>
    <property type="match status" value="1"/>
</dbReference>
<proteinExistence type="inferred from homology"/>
<name>A0A0R2FLE5_9LACO</name>
<dbReference type="AlphaFoldDB" id="A0A0R2FLE5"/>
<dbReference type="SMART" id="SM00382">
    <property type="entry name" value="AAA"/>
    <property type="match status" value="1"/>
</dbReference>
<dbReference type="PANTHER" id="PTHR43788">
    <property type="entry name" value="DNA2/NAM7 HELICASE FAMILY MEMBER"/>
    <property type="match status" value="1"/>
</dbReference>
<keyword evidence="2 3" id="KW-0067">ATP-binding</keyword>
<sequence length="823" mass="89899">MNEDGQQSVSGRVKSIIFQSPTTFFKIVAVTITKTNIQWPDDEITVTGNFGDIKEDETYTFVGKVVNHPRYGLQFAADNYQVDKPTSKQGLINYLASDRFPGIGSITAKKIVDALGTGAIDKILKDENVLKPLGLNAEKRATLVDNLQLNLGMEQVIIGLNDFGFTSNMAAKIYQKYKTDALDVIKENPYQLIADIDGIGFKRADAIAANLHIAPDSQIRLGGAVLSELQRLTDGEGDTYVMLPQLVSSAVGVLESARNVEVDPNRVGQAILTLTKKGELYADDQRIFPKRLYDAEGEIATRLAGLKEPVEDPPTDKAVVKVIKTVEKSAGIHYDETQTAAIKQALKNEIFLLTGGPGTGKTTVVNGIVRAYAELKGLSLDINLYKDEPFPLMLAAPTGRAAKRIMETTGLPASTIHRLLGLAIDAQEYEPKDLPDGLLVVDEMSMVDTYLFRTLLAALHPGIKVILVGDKDQLPSVGPGQVFADLLRSRTLPAMELRHIHRQDEDSSIIPLAHAINAGRLPADWRESKKDRSFILCPPDQLARVVGQVVGKAATQFDKADVQVLAPMYRGAAGIDQLNPLIQDILNPKKSNRTKEVEFGPVKYRIGDKVLQLVNNPDANVFNGELGIITGITAAKDADSKTDELTIDFDGNELQYQRSDWSKITLAYATSIHKAQGSEFPVVILPLTLGARRMLRRNLLYTAVTRARDFLILMGDPRAFETAVEAVADNRQTALVDRLTKVMKQDQPDIFAPTAPTDTVPQAPATRVVDSAPVASDNNDSEAIDQNKEYRLTKALIQAQTIDPRIGLNGLTPAKLLAAQEAE</sequence>
<dbReference type="Gene3D" id="3.40.50.300">
    <property type="entry name" value="P-loop containing nucleotide triphosphate hydrolases"/>
    <property type="match status" value="2"/>
</dbReference>
<feature type="domain" description="AAA+ ATPase" evidence="4">
    <location>
        <begin position="347"/>
        <end position="501"/>
    </location>
</feature>
<dbReference type="NCBIfam" id="TIGR01448">
    <property type="entry name" value="recD_rel"/>
    <property type="match status" value="1"/>
</dbReference>
<keyword evidence="3" id="KW-0238">DNA-binding</keyword>
<dbReference type="STRING" id="1423730.FC75_GL000278"/>
<evidence type="ECO:0000256" key="1">
    <source>
        <dbReference type="ARBA" id="ARBA00022741"/>
    </source>
</evidence>
<keyword evidence="3" id="KW-0413">Isomerase</keyword>
<evidence type="ECO:0000259" key="4">
    <source>
        <dbReference type="SMART" id="SM00382"/>
    </source>
</evidence>
<evidence type="ECO:0000256" key="3">
    <source>
        <dbReference type="HAMAP-Rule" id="MF_01488"/>
    </source>
</evidence>
<protein>
    <recommendedName>
        <fullName evidence="3">ATP-dependent RecD2 DNA helicase</fullName>
        <ecNumber evidence="3">5.6.2.3</ecNumber>
    </recommendedName>
    <alternativeName>
        <fullName evidence="3">DNA 5'-3' helicase subunit RecD2</fullName>
    </alternativeName>
</protein>
<dbReference type="Gene3D" id="1.10.10.2220">
    <property type="match status" value="1"/>
</dbReference>
<comment type="function">
    <text evidence="3">DNA-dependent ATPase and ATP-dependent 5'-3' DNA helicase. Has no activity on blunt DNA or DNA with 3'-overhangs, requires at least 10 bases of 5'-ssDNA for helicase activity.</text>
</comment>
<dbReference type="InterPro" id="IPR027785">
    <property type="entry name" value="UvrD-like_helicase_C"/>
</dbReference>
<dbReference type="Proteomes" id="UP000050865">
    <property type="component" value="Unassembled WGS sequence"/>
</dbReference>
<evidence type="ECO:0000313" key="6">
    <source>
        <dbReference type="Proteomes" id="UP000050865"/>
    </source>
</evidence>
<dbReference type="Pfam" id="PF14490">
    <property type="entry name" value="HHH_RecD2"/>
    <property type="match status" value="1"/>
</dbReference>
<accession>A0A0R2FLE5</accession>
<dbReference type="Pfam" id="PF13604">
    <property type="entry name" value="AAA_30"/>
    <property type="match status" value="1"/>
</dbReference>
<comment type="caution">
    <text evidence="5">The sequence shown here is derived from an EMBL/GenBank/DDBJ whole genome shotgun (WGS) entry which is preliminary data.</text>
</comment>
<dbReference type="GO" id="GO:0006310">
    <property type="term" value="P:DNA recombination"/>
    <property type="evidence" value="ECO:0007669"/>
    <property type="project" value="InterPro"/>
</dbReference>
<dbReference type="SUPFAM" id="SSF52540">
    <property type="entry name" value="P-loop containing nucleoside triphosphate hydrolases"/>
    <property type="match status" value="2"/>
</dbReference>
<dbReference type="GO" id="GO:0003677">
    <property type="term" value="F:DNA binding"/>
    <property type="evidence" value="ECO:0007669"/>
    <property type="project" value="UniProtKB-UniRule"/>
</dbReference>
<dbReference type="Pfam" id="PF13538">
    <property type="entry name" value="UvrD_C_2"/>
    <property type="match status" value="1"/>
</dbReference>
<dbReference type="RefSeq" id="WP_056988887.1">
    <property type="nucleotide sequence ID" value="NZ_AYZJ01000009.1"/>
</dbReference>
<dbReference type="InterPro" id="IPR027417">
    <property type="entry name" value="P-loop_NTPase"/>
</dbReference>
<dbReference type="CDD" id="cd18809">
    <property type="entry name" value="SF1_C_RecD"/>
    <property type="match status" value="1"/>
</dbReference>
<dbReference type="InterPro" id="IPR029493">
    <property type="entry name" value="RecD2-like_HHH"/>
</dbReference>
<dbReference type="GO" id="GO:0016887">
    <property type="term" value="F:ATP hydrolysis activity"/>
    <property type="evidence" value="ECO:0007669"/>
    <property type="project" value="RHEA"/>
</dbReference>
<keyword evidence="6" id="KW-1185">Reference proteome</keyword>
<keyword evidence="3 5" id="KW-0347">Helicase</keyword>
<dbReference type="InterPro" id="IPR003593">
    <property type="entry name" value="AAA+_ATPase"/>
</dbReference>
<evidence type="ECO:0000256" key="2">
    <source>
        <dbReference type="ARBA" id="ARBA00022840"/>
    </source>
</evidence>
<dbReference type="InterPro" id="IPR050534">
    <property type="entry name" value="Coronavir_polyprotein_1ab"/>
</dbReference>
<dbReference type="PANTHER" id="PTHR43788:SF6">
    <property type="entry name" value="DNA HELICASE B"/>
    <property type="match status" value="1"/>
</dbReference>
<organism evidence="5 6">
    <name type="scientific">Lacticaseibacillus camelliae DSM 22697 = JCM 13995</name>
    <dbReference type="NCBI Taxonomy" id="1423730"/>
    <lineage>
        <taxon>Bacteria</taxon>
        <taxon>Bacillati</taxon>
        <taxon>Bacillota</taxon>
        <taxon>Bacilli</taxon>
        <taxon>Lactobacillales</taxon>
        <taxon>Lactobacillaceae</taxon>
        <taxon>Lacticaseibacillus</taxon>
    </lineage>
</organism>
<reference evidence="5 6" key="1">
    <citation type="journal article" date="2015" name="Genome Announc.">
        <title>Expanding the biotechnology potential of lactobacilli through comparative genomics of 213 strains and associated genera.</title>
        <authorList>
            <person name="Sun Z."/>
            <person name="Harris H.M."/>
            <person name="McCann A."/>
            <person name="Guo C."/>
            <person name="Argimon S."/>
            <person name="Zhang W."/>
            <person name="Yang X."/>
            <person name="Jeffery I.B."/>
            <person name="Cooney J.C."/>
            <person name="Kagawa T.F."/>
            <person name="Liu W."/>
            <person name="Song Y."/>
            <person name="Salvetti E."/>
            <person name="Wrobel A."/>
            <person name="Rasinkangas P."/>
            <person name="Parkhill J."/>
            <person name="Rea M.C."/>
            <person name="O'Sullivan O."/>
            <person name="Ritari J."/>
            <person name="Douillard F.P."/>
            <person name="Paul Ross R."/>
            <person name="Yang R."/>
            <person name="Briner A.E."/>
            <person name="Felis G.E."/>
            <person name="de Vos W.M."/>
            <person name="Barrangou R."/>
            <person name="Klaenhammer T.R."/>
            <person name="Caufield P.W."/>
            <person name="Cui Y."/>
            <person name="Zhang H."/>
            <person name="O'Toole P.W."/>
        </authorList>
    </citation>
    <scope>NUCLEOTIDE SEQUENCE [LARGE SCALE GENOMIC DNA]</scope>
    <source>
        <strain evidence="5 6">DSM 22697</strain>
    </source>
</reference>
<evidence type="ECO:0000313" key="5">
    <source>
        <dbReference type="EMBL" id="KRN25548.1"/>
    </source>
</evidence>
<dbReference type="GO" id="GO:0017116">
    <property type="term" value="F:single-stranded DNA helicase activity"/>
    <property type="evidence" value="ECO:0007669"/>
    <property type="project" value="TreeGrafter"/>
</dbReference>
<dbReference type="EC" id="5.6.2.3" evidence="3"/>
<gene>
    <name evidence="3" type="primary">recD2</name>
    <name evidence="5" type="ORF">FC75_GL000278</name>
</gene>
<keyword evidence="3" id="KW-0378">Hydrolase</keyword>
<keyword evidence="1 3" id="KW-0547">Nucleotide-binding</keyword>
<dbReference type="Pfam" id="PF23139">
    <property type="entry name" value="OB_YrrC"/>
    <property type="match status" value="1"/>
</dbReference>
<dbReference type="InterPro" id="IPR041451">
    <property type="entry name" value="RecD2_SH13"/>
</dbReference>
<dbReference type="InterPro" id="IPR006345">
    <property type="entry name" value="RecD2"/>
</dbReference>
<comment type="catalytic activity">
    <reaction evidence="3">
        <text>ATP + H2O = ADP + phosphate + H(+)</text>
        <dbReference type="Rhea" id="RHEA:13065"/>
        <dbReference type="ChEBI" id="CHEBI:15377"/>
        <dbReference type="ChEBI" id="CHEBI:15378"/>
        <dbReference type="ChEBI" id="CHEBI:30616"/>
        <dbReference type="ChEBI" id="CHEBI:43474"/>
        <dbReference type="ChEBI" id="CHEBI:456216"/>
        <dbReference type="EC" id="5.6.2.3"/>
    </reaction>
</comment>
<comment type="similarity">
    <text evidence="3">Belongs to the RecD family. RecD2 subfamily.</text>
</comment>
<dbReference type="GO" id="GO:0043139">
    <property type="term" value="F:5'-3' DNA helicase activity"/>
    <property type="evidence" value="ECO:0007669"/>
    <property type="project" value="UniProtKB-UniRule"/>
</dbReference>
<dbReference type="EMBL" id="AYZJ01000009">
    <property type="protein sequence ID" value="KRN25548.1"/>
    <property type="molecule type" value="Genomic_DNA"/>
</dbReference>
<dbReference type="InterPro" id="IPR055446">
    <property type="entry name" value="RecD2_N_OB"/>
</dbReference>
<dbReference type="PATRIC" id="fig|1423730.4.peg.294"/>
<dbReference type="Pfam" id="PF18335">
    <property type="entry name" value="SH3_13"/>
    <property type="match status" value="1"/>
</dbReference>
<feature type="binding site" evidence="3">
    <location>
        <begin position="358"/>
        <end position="362"/>
    </location>
    <ligand>
        <name>ATP</name>
        <dbReference type="ChEBI" id="CHEBI:30616"/>
    </ligand>
</feature>
<dbReference type="CDD" id="cd17933">
    <property type="entry name" value="DEXSc_RecD-like"/>
    <property type="match status" value="1"/>
</dbReference>
<dbReference type="Gene3D" id="2.30.30.940">
    <property type="match status" value="1"/>
</dbReference>
<dbReference type="GO" id="GO:0009338">
    <property type="term" value="C:exodeoxyribonuclease V complex"/>
    <property type="evidence" value="ECO:0007669"/>
    <property type="project" value="TreeGrafter"/>
</dbReference>